<organism evidence="2 4">
    <name type="scientific">Medicago truncatula</name>
    <name type="common">Barrel medic</name>
    <name type="synonym">Medicago tribuloides</name>
    <dbReference type="NCBI Taxonomy" id="3880"/>
    <lineage>
        <taxon>Eukaryota</taxon>
        <taxon>Viridiplantae</taxon>
        <taxon>Streptophyta</taxon>
        <taxon>Embryophyta</taxon>
        <taxon>Tracheophyta</taxon>
        <taxon>Spermatophyta</taxon>
        <taxon>Magnoliopsida</taxon>
        <taxon>eudicotyledons</taxon>
        <taxon>Gunneridae</taxon>
        <taxon>Pentapetalae</taxon>
        <taxon>rosids</taxon>
        <taxon>fabids</taxon>
        <taxon>Fabales</taxon>
        <taxon>Fabaceae</taxon>
        <taxon>Papilionoideae</taxon>
        <taxon>50 kb inversion clade</taxon>
        <taxon>NPAAA clade</taxon>
        <taxon>Hologalegina</taxon>
        <taxon>IRL clade</taxon>
        <taxon>Trifolieae</taxon>
        <taxon>Medicago</taxon>
    </lineage>
</organism>
<evidence type="ECO:0000313" key="3">
    <source>
        <dbReference type="EnsemblPlants" id="AES67787"/>
    </source>
</evidence>
<dbReference type="HOGENOM" id="CLU_2945159_0_0_1"/>
<sequence>MFGTIYLGMATKPMPGYPIMCKCVSCDSRKRTQSEWERHTGSRAKKMEMQCESEKHNATT</sequence>
<reference evidence="3" key="3">
    <citation type="submission" date="2015-04" db="UniProtKB">
        <authorList>
            <consortium name="EnsemblPlants"/>
        </authorList>
    </citation>
    <scope>IDENTIFICATION</scope>
    <source>
        <strain evidence="3">cv. Jemalong A17</strain>
    </source>
</reference>
<gene>
    <name evidence="2" type="ordered locus">MTR_2g099330</name>
</gene>
<reference evidence="2 4" key="2">
    <citation type="journal article" date="2014" name="BMC Genomics">
        <title>An improved genome release (version Mt4.0) for the model legume Medicago truncatula.</title>
        <authorList>
            <person name="Tang H."/>
            <person name="Krishnakumar V."/>
            <person name="Bidwell S."/>
            <person name="Rosen B."/>
            <person name="Chan A."/>
            <person name="Zhou S."/>
            <person name="Gentzbittel L."/>
            <person name="Childs K.L."/>
            <person name="Yandell M."/>
            <person name="Gundlach H."/>
            <person name="Mayer K.F."/>
            <person name="Schwartz D.C."/>
            <person name="Town C.D."/>
        </authorList>
    </citation>
    <scope>GENOME REANNOTATION</scope>
    <source>
        <strain evidence="3 4">cv. Jemalong A17</strain>
    </source>
</reference>
<accession>G7IS07</accession>
<feature type="region of interest" description="Disordered" evidence="1">
    <location>
        <begin position="33"/>
        <end position="60"/>
    </location>
</feature>
<dbReference type="Proteomes" id="UP000002051">
    <property type="component" value="Chromosome 2"/>
</dbReference>
<name>G7IS07_MEDTR</name>
<keyword evidence="4" id="KW-1185">Reference proteome</keyword>
<dbReference type="PaxDb" id="3880-AES67787"/>
<evidence type="ECO:0000313" key="2">
    <source>
        <dbReference type="EMBL" id="AES67787.1"/>
    </source>
</evidence>
<dbReference type="AlphaFoldDB" id="G7IS07"/>
<proteinExistence type="predicted"/>
<evidence type="ECO:0000256" key="1">
    <source>
        <dbReference type="SAM" id="MobiDB-lite"/>
    </source>
</evidence>
<protein>
    <submittedName>
        <fullName evidence="2 3">Uncharacterized protein</fullName>
    </submittedName>
</protein>
<dbReference type="EnsemblPlants" id="AES67787">
    <property type="protein sequence ID" value="AES67787"/>
    <property type="gene ID" value="MTR_2g099330"/>
</dbReference>
<reference evidence="2 4" key="1">
    <citation type="journal article" date="2011" name="Nature">
        <title>The Medicago genome provides insight into the evolution of rhizobial symbioses.</title>
        <authorList>
            <person name="Young N.D."/>
            <person name="Debelle F."/>
            <person name="Oldroyd G.E."/>
            <person name="Geurts R."/>
            <person name="Cannon S.B."/>
            <person name="Udvardi M.K."/>
            <person name="Benedito V.A."/>
            <person name="Mayer K.F."/>
            <person name="Gouzy J."/>
            <person name="Schoof H."/>
            <person name="Van de Peer Y."/>
            <person name="Proost S."/>
            <person name="Cook D.R."/>
            <person name="Meyers B.C."/>
            <person name="Spannagl M."/>
            <person name="Cheung F."/>
            <person name="De Mita S."/>
            <person name="Krishnakumar V."/>
            <person name="Gundlach H."/>
            <person name="Zhou S."/>
            <person name="Mudge J."/>
            <person name="Bharti A.K."/>
            <person name="Murray J.D."/>
            <person name="Naoumkina M.A."/>
            <person name="Rosen B."/>
            <person name="Silverstein K.A."/>
            <person name="Tang H."/>
            <person name="Rombauts S."/>
            <person name="Zhao P.X."/>
            <person name="Zhou P."/>
            <person name="Barbe V."/>
            <person name="Bardou P."/>
            <person name="Bechner M."/>
            <person name="Bellec A."/>
            <person name="Berger A."/>
            <person name="Berges H."/>
            <person name="Bidwell S."/>
            <person name="Bisseling T."/>
            <person name="Choisne N."/>
            <person name="Couloux A."/>
            <person name="Denny R."/>
            <person name="Deshpande S."/>
            <person name="Dai X."/>
            <person name="Doyle J.J."/>
            <person name="Dudez A.M."/>
            <person name="Farmer A.D."/>
            <person name="Fouteau S."/>
            <person name="Franken C."/>
            <person name="Gibelin C."/>
            <person name="Gish J."/>
            <person name="Goldstein S."/>
            <person name="Gonzalez A.J."/>
            <person name="Green P.J."/>
            <person name="Hallab A."/>
            <person name="Hartog M."/>
            <person name="Hua A."/>
            <person name="Humphray S.J."/>
            <person name="Jeong D.H."/>
            <person name="Jing Y."/>
            <person name="Jocker A."/>
            <person name="Kenton S.M."/>
            <person name="Kim D.J."/>
            <person name="Klee K."/>
            <person name="Lai H."/>
            <person name="Lang C."/>
            <person name="Lin S."/>
            <person name="Macmil S.L."/>
            <person name="Magdelenat G."/>
            <person name="Matthews L."/>
            <person name="McCorrison J."/>
            <person name="Monaghan E.L."/>
            <person name="Mun J.H."/>
            <person name="Najar F.Z."/>
            <person name="Nicholson C."/>
            <person name="Noirot C."/>
            <person name="O'Bleness M."/>
            <person name="Paule C.R."/>
            <person name="Poulain J."/>
            <person name="Prion F."/>
            <person name="Qin B."/>
            <person name="Qu C."/>
            <person name="Retzel E.F."/>
            <person name="Riddle C."/>
            <person name="Sallet E."/>
            <person name="Samain S."/>
            <person name="Samson N."/>
            <person name="Sanders I."/>
            <person name="Saurat O."/>
            <person name="Scarpelli C."/>
            <person name="Schiex T."/>
            <person name="Segurens B."/>
            <person name="Severin A.J."/>
            <person name="Sherrier D.J."/>
            <person name="Shi R."/>
            <person name="Sims S."/>
            <person name="Singer S.R."/>
            <person name="Sinharoy S."/>
            <person name="Sterck L."/>
            <person name="Viollet A."/>
            <person name="Wang B.B."/>
            <person name="Wang K."/>
            <person name="Wang M."/>
            <person name="Wang X."/>
            <person name="Warfsmann J."/>
            <person name="Weissenbach J."/>
            <person name="White D.D."/>
            <person name="White J.D."/>
            <person name="Wiley G.B."/>
            <person name="Wincker P."/>
            <person name="Xing Y."/>
            <person name="Yang L."/>
            <person name="Yao Z."/>
            <person name="Ying F."/>
            <person name="Zhai J."/>
            <person name="Zhou L."/>
            <person name="Zuber A."/>
            <person name="Denarie J."/>
            <person name="Dixon R.A."/>
            <person name="May G.D."/>
            <person name="Schwartz D.C."/>
            <person name="Rogers J."/>
            <person name="Quetier F."/>
            <person name="Town C.D."/>
            <person name="Roe B.A."/>
        </authorList>
    </citation>
    <scope>NUCLEOTIDE SEQUENCE [LARGE SCALE GENOMIC DNA]</scope>
    <source>
        <strain evidence="2">A17</strain>
        <strain evidence="3 4">cv. Jemalong A17</strain>
    </source>
</reference>
<dbReference type="EMBL" id="CM001218">
    <property type="protein sequence ID" value="AES67787.1"/>
    <property type="molecule type" value="Genomic_DNA"/>
</dbReference>
<evidence type="ECO:0000313" key="4">
    <source>
        <dbReference type="Proteomes" id="UP000002051"/>
    </source>
</evidence>